<evidence type="ECO:0000256" key="1">
    <source>
        <dbReference type="SAM" id="Phobius"/>
    </source>
</evidence>
<accession>A0ABY7DRY1</accession>
<organism evidence="2 3">
    <name type="scientific">Mya arenaria</name>
    <name type="common">Soft-shell clam</name>
    <dbReference type="NCBI Taxonomy" id="6604"/>
    <lineage>
        <taxon>Eukaryota</taxon>
        <taxon>Metazoa</taxon>
        <taxon>Spiralia</taxon>
        <taxon>Lophotrochozoa</taxon>
        <taxon>Mollusca</taxon>
        <taxon>Bivalvia</taxon>
        <taxon>Autobranchia</taxon>
        <taxon>Heteroconchia</taxon>
        <taxon>Euheterodonta</taxon>
        <taxon>Imparidentia</taxon>
        <taxon>Neoheterodontei</taxon>
        <taxon>Myida</taxon>
        <taxon>Myoidea</taxon>
        <taxon>Myidae</taxon>
        <taxon>Mya</taxon>
    </lineage>
</organism>
<sequence length="98" mass="11368">MILRRVHLSVRRRRNIWALTMIVGTGMVIYLTLNHFPCSELMPTSEEKIYQVTTPDAKKSSILKDIKDLPVEDGFSRAEYLRHACENSIHRSGNKKVR</sequence>
<dbReference type="EMBL" id="CP111014">
    <property type="protein sequence ID" value="WAQ97715.1"/>
    <property type="molecule type" value="Genomic_DNA"/>
</dbReference>
<keyword evidence="1" id="KW-0812">Transmembrane</keyword>
<proteinExistence type="predicted"/>
<reference evidence="2" key="1">
    <citation type="submission" date="2022-11" db="EMBL/GenBank/DDBJ databases">
        <title>Centuries of genome instability and evolution in soft-shell clam transmissible cancer (bioRxiv).</title>
        <authorList>
            <person name="Hart S.F.M."/>
            <person name="Yonemitsu M.A."/>
            <person name="Giersch R.M."/>
            <person name="Beal B.F."/>
            <person name="Arriagada G."/>
            <person name="Davis B.W."/>
            <person name="Ostrander E.A."/>
            <person name="Goff S.P."/>
            <person name="Metzger M.J."/>
        </authorList>
    </citation>
    <scope>NUCLEOTIDE SEQUENCE</scope>
    <source>
        <strain evidence="2">MELC-2E11</strain>
        <tissue evidence="2">Siphon/mantle</tissue>
    </source>
</reference>
<evidence type="ECO:0008006" key="4">
    <source>
        <dbReference type="Google" id="ProtNLM"/>
    </source>
</evidence>
<gene>
    <name evidence="2" type="ORF">MAR_022088</name>
</gene>
<feature type="non-terminal residue" evidence="2">
    <location>
        <position position="1"/>
    </location>
</feature>
<name>A0ABY7DRY1_MYAAR</name>
<evidence type="ECO:0000313" key="3">
    <source>
        <dbReference type="Proteomes" id="UP001164746"/>
    </source>
</evidence>
<protein>
    <recommendedName>
        <fullName evidence="4">Hexosyltransferase</fullName>
    </recommendedName>
</protein>
<keyword evidence="1" id="KW-1133">Transmembrane helix</keyword>
<feature type="transmembrane region" description="Helical" evidence="1">
    <location>
        <begin position="16"/>
        <end position="33"/>
    </location>
</feature>
<keyword evidence="3" id="KW-1185">Reference proteome</keyword>
<dbReference type="Proteomes" id="UP001164746">
    <property type="component" value="Chromosome 3"/>
</dbReference>
<evidence type="ECO:0000313" key="2">
    <source>
        <dbReference type="EMBL" id="WAQ97715.1"/>
    </source>
</evidence>
<keyword evidence="1" id="KW-0472">Membrane</keyword>